<dbReference type="OrthoDB" id="9760116at2"/>
<keyword evidence="2" id="KW-0624">Polysaccharide degradation</keyword>
<evidence type="ECO:0000313" key="11">
    <source>
        <dbReference type="Proteomes" id="UP000024942"/>
    </source>
</evidence>
<evidence type="ECO:0000256" key="3">
    <source>
        <dbReference type="ARBA" id="ARBA00022801"/>
    </source>
</evidence>
<dbReference type="RefSeq" id="WP_035539863.1">
    <property type="nucleotide sequence ID" value="NZ_ARYL01000024.1"/>
</dbReference>
<dbReference type="PATRIC" id="fig|1280953.3.peg.2958"/>
<evidence type="ECO:0000256" key="4">
    <source>
        <dbReference type="ARBA" id="ARBA00023277"/>
    </source>
</evidence>
<dbReference type="Proteomes" id="UP000024942">
    <property type="component" value="Unassembled WGS sequence"/>
</dbReference>
<dbReference type="SUPFAM" id="SSF75005">
    <property type="entry name" value="Arabinanase/levansucrase/invertase"/>
    <property type="match status" value="1"/>
</dbReference>
<accession>A0A059G4X7</accession>
<comment type="caution">
    <text evidence="10">The sequence shown here is derived from an EMBL/GenBank/DDBJ whole genome shotgun (WGS) entry which is preliminary data.</text>
</comment>
<dbReference type="AlphaFoldDB" id="A0A059G4X7"/>
<dbReference type="eggNOG" id="COG3507">
    <property type="taxonomic scope" value="Bacteria"/>
</dbReference>
<keyword evidence="4" id="KW-0119">Carbohydrate metabolism</keyword>
<dbReference type="PROSITE" id="PS51257">
    <property type="entry name" value="PROKAR_LIPOPROTEIN"/>
    <property type="match status" value="1"/>
</dbReference>
<keyword evidence="3 8" id="KW-0378">Hydrolase</keyword>
<dbReference type="EMBL" id="ARYL01000024">
    <property type="protein sequence ID" value="KDA01650.1"/>
    <property type="molecule type" value="Genomic_DNA"/>
</dbReference>
<evidence type="ECO:0000256" key="2">
    <source>
        <dbReference type="ARBA" id="ARBA00022651"/>
    </source>
</evidence>
<name>A0A059G4X7_9PROT</name>
<proteinExistence type="inferred from homology"/>
<dbReference type="GO" id="GO:0004553">
    <property type="term" value="F:hydrolase activity, hydrolyzing O-glycosyl compounds"/>
    <property type="evidence" value="ECO:0007669"/>
    <property type="project" value="InterPro"/>
</dbReference>
<gene>
    <name evidence="10" type="ORF">HOC_14703</name>
</gene>
<evidence type="ECO:0000256" key="6">
    <source>
        <dbReference type="PIRSR" id="PIRSR606710-1"/>
    </source>
</evidence>
<dbReference type="Gene3D" id="2.115.10.20">
    <property type="entry name" value="Glycosyl hydrolase domain, family 43"/>
    <property type="match status" value="1"/>
</dbReference>
<dbReference type="Pfam" id="PF04616">
    <property type="entry name" value="Glyco_hydro_43"/>
    <property type="match status" value="1"/>
</dbReference>
<dbReference type="InterPro" id="IPR052176">
    <property type="entry name" value="Glycosyl_Hydrlase_43_Enz"/>
</dbReference>
<dbReference type="PANTHER" id="PTHR43772:SF2">
    <property type="entry name" value="PUTATIVE (AFU_ORTHOLOGUE AFUA_2G04480)-RELATED"/>
    <property type="match status" value="1"/>
</dbReference>
<feature type="active site" description="Proton acceptor" evidence="6">
    <location>
        <position position="46"/>
    </location>
</feature>
<evidence type="ECO:0000256" key="8">
    <source>
        <dbReference type="RuleBase" id="RU361187"/>
    </source>
</evidence>
<dbReference type="PANTHER" id="PTHR43772">
    <property type="entry name" value="ENDO-1,4-BETA-XYLANASE"/>
    <property type="match status" value="1"/>
</dbReference>
<evidence type="ECO:0000256" key="1">
    <source>
        <dbReference type="ARBA" id="ARBA00009865"/>
    </source>
</evidence>
<evidence type="ECO:0000256" key="5">
    <source>
        <dbReference type="ARBA" id="ARBA00023295"/>
    </source>
</evidence>
<feature type="signal peptide" evidence="9">
    <location>
        <begin position="1"/>
        <end position="27"/>
    </location>
</feature>
<evidence type="ECO:0000256" key="9">
    <source>
        <dbReference type="SAM" id="SignalP"/>
    </source>
</evidence>
<protein>
    <submittedName>
        <fullName evidence="10">Glycoside hydrolase family 43</fullName>
    </submittedName>
</protein>
<dbReference type="CDD" id="cd18618">
    <property type="entry name" value="GH43_Xsa43E-like"/>
    <property type="match status" value="1"/>
</dbReference>
<dbReference type="GO" id="GO:0045493">
    <property type="term" value="P:xylan catabolic process"/>
    <property type="evidence" value="ECO:0007669"/>
    <property type="project" value="UniProtKB-KW"/>
</dbReference>
<dbReference type="STRING" id="1280953.HOC_14703"/>
<evidence type="ECO:0000256" key="7">
    <source>
        <dbReference type="PIRSR" id="PIRSR606710-2"/>
    </source>
</evidence>
<keyword evidence="5 8" id="KW-0326">Glycosidase</keyword>
<feature type="site" description="Important for catalytic activity, responsible for pKa modulation of the active site Glu and correct orientation of both the proton donor and substrate" evidence="7">
    <location>
        <position position="171"/>
    </location>
</feature>
<reference evidence="10 11" key="1">
    <citation type="journal article" date="2014" name="Antonie Van Leeuwenhoek">
        <title>Hyphomonas beringensis sp. nov. and Hyphomonas chukchiensis sp. nov., isolated from surface seawater of the Bering Sea and Chukchi Sea.</title>
        <authorList>
            <person name="Li C."/>
            <person name="Lai Q."/>
            <person name="Li G."/>
            <person name="Dong C."/>
            <person name="Wang J."/>
            <person name="Liao Y."/>
            <person name="Shao Z."/>
        </authorList>
    </citation>
    <scope>NUCLEOTIDE SEQUENCE [LARGE SCALE GENOMIC DNA]</scope>
    <source>
        <strain evidence="10 11">SCH89</strain>
    </source>
</reference>
<keyword evidence="2" id="KW-0858">Xylan degradation</keyword>
<evidence type="ECO:0000313" key="10">
    <source>
        <dbReference type="EMBL" id="KDA01650.1"/>
    </source>
</evidence>
<keyword evidence="9" id="KW-0732">Signal</keyword>
<sequence length="336" mass="37211">MSNRLAAIALIATLAACASPASRPYSAAPDGTQAINPIITNIFTADPAPIVHDGRVYLYVGHDEAGEGEMFRMTEWRVYSTDDMKTWTDHGAIMKPTDFKWAVADAWASEPIEKDGKFWLYTAVEHDETDHGKSIGVAVSDSPTGPFTDALGKALVANSETDGPHTWDDIDPTVFEDEDGTFWLYWGNANLYYAPLADDMVSFAAPVRKVALTHFEEGSWLFKRGSLYYMAYAGIDEAENENEQIYYSTAPTVTGPWTYRGKIMGPGENSFTIHPGIVEFRGDWYFFYHNAALSIDGVEGAMGRRSVRAEHLYFNEDGSIRPITATQGGLTLPRQD</sequence>
<organism evidence="10 11">
    <name type="scientific">Hyphomonas oceanitis SCH89</name>
    <dbReference type="NCBI Taxonomy" id="1280953"/>
    <lineage>
        <taxon>Bacteria</taxon>
        <taxon>Pseudomonadati</taxon>
        <taxon>Pseudomonadota</taxon>
        <taxon>Alphaproteobacteria</taxon>
        <taxon>Hyphomonadales</taxon>
        <taxon>Hyphomonadaceae</taxon>
        <taxon>Hyphomonas</taxon>
    </lineage>
</organism>
<comment type="similarity">
    <text evidence="1 8">Belongs to the glycosyl hydrolase 43 family.</text>
</comment>
<feature type="chain" id="PRO_5001573606" evidence="9">
    <location>
        <begin position="28"/>
        <end position="336"/>
    </location>
</feature>
<dbReference type="InterPro" id="IPR023296">
    <property type="entry name" value="Glyco_hydro_beta-prop_sf"/>
</dbReference>
<dbReference type="InterPro" id="IPR006710">
    <property type="entry name" value="Glyco_hydro_43"/>
</dbReference>
<keyword evidence="11" id="KW-1185">Reference proteome</keyword>
<feature type="active site" description="Proton donor" evidence="6">
    <location>
        <position position="217"/>
    </location>
</feature>